<dbReference type="InterPro" id="IPR050346">
    <property type="entry name" value="FMO-like"/>
</dbReference>
<gene>
    <name evidence="9" type="primary">FMOGS-OX3</name>
    <name evidence="9" type="ORF">Bhyg_15527</name>
</gene>
<dbReference type="OrthoDB" id="66881at2759"/>
<evidence type="ECO:0000256" key="3">
    <source>
        <dbReference type="ARBA" id="ARBA00022630"/>
    </source>
</evidence>
<dbReference type="PANTHER" id="PTHR23023">
    <property type="entry name" value="DIMETHYLANILINE MONOOXYGENASE"/>
    <property type="match status" value="1"/>
</dbReference>
<dbReference type="Proteomes" id="UP001151699">
    <property type="component" value="Unassembled WGS sequence"/>
</dbReference>
<dbReference type="EC" id="1.-.-.-" evidence="8"/>
<evidence type="ECO:0000256" key="4">
    <source>
        <dbReference type="ARBA" id="ARBA00022827"/>
    </source>
</evidence>
<dbReference type="Pfam" id="PF00743">
    <property type="entry name" value="FMO-like"/>
    <property type="match status" value="2"/>
</dbReference>
<keyword evidence="5" id="KW-0521">NADP</keyword>
<comment type="similarity">
    <text evidence="2 8">Belongs to the FMO family.</text>
</comment>
<comment type="caution">
    <text evidence="9">The sequence shown here is derived from an EMBL/GenBank/DDBJ whole genome shotgun (WGS) entry which is preliminary data.</text>
</comment>
<dbReference type="InterPro" id="IPR000960">
    <property type="entry name" value="Flavin_mOase"/>
</dbReference>
<keyword evidence="6 8" id="KW-0560">Oxidoreductase</keyword>
<evidence type="ECO:0000256" key="5">
    <source>
        <dbReference type="ARBA" id="ARBA00022857"/>
    </source>
</evidence>
<dbReference type="Gene3D" id="3.50.50.60">
    <property type="entry name" value="FAD/NAD(P)-binding domain"/>
    <property type="match status" value="2"/>
</dbReference>
<keyword evidence="3 8" id="KW-0285">Flavoprotein</keyword>
<evidence type="ECO:0000313" key="10">
    <source>
        <dbReference type="Proteomes" id="UP001151699"/>
    </source>
</evidence>
<accession>A0A9Q0MPS7</accession>
<evidence type="ECO:0000256" key="2">
    <source>
        <dbReference type="ARBA" id="ARBA00009183"/>
    </source>
</evidence>
<dbReference type="FunFam" id="3.50.50.60:FF:000138">
    <property type="entry name" value="Flavin-containing monooxygenase"/>
    <property type="match status" value="1"/>
</dbReference>
<keyword evidence="4 8" id="KW-0274">FAD</keyword>
<sequence length="417" mass="47724">MKVAVVGAGTAGICAAKYVLARRYTVTVYEQTSKIGGTWVYTDSIGSDNYGLDIHSSMYKGLHTNLPKEIMGFPDFPIPKQEKSYIPAEDVLAFLNLYAEAFNVKEQIKFQHYVVRVRPKGERQWEVIVKDLPNNTIETEIFDAIFVCNGHYNTPSTPNYPGRNIFKGQQIHSHDYRCPDPFTGETVLVIGAGPSGMDLANEISKLAIRVTLSHHHKTDPLTKFPDNVNLKPDVKCLTENGVEFVDGSHQNYSVIFYCTGYKYTFPFLSVDCGLFVDDNCVQPLYKHCININRPTMALIGLPYYVCASQMFDLQVRFCMKFMSGELQMPSREQMIEDTEKDMQIRLEKGYKKRQAHMMGTEQNKYYDDLSETAHIEKLKPVMSALHNESSQRFLDDLLNFRKDIFRIIDDETFVKLQ</sequence>
<evidence type="ECO:0000256" key="1">
    <source>
        <dbReference type="ARBA" id="ARBA00001974"/>
    </source>
</evidence>
<evidence type="ECO:0000313" key="9">
    <source>
        <dbReference type="EMBL" id="KAJ6633701.1"/>
    </source>
</evidence>
<dbReference type="PIRSF" id="PIRSF000332">
    <property type="entry name" value="FMO"/>
    <property type="match status" value="1"/>
</dbReference>
<dbReference type="InterPro" id="IPR036188">
    <property type="entry name" value="FAD/NAD-bd_sf"/>
</dbReference>
<comment type="cofactor">
    <cofactor evidence="1 8">
        <name>FAD</name>
        <dbReference type="ChEBI" id="CHEBI:57692"/>
    </cofactor>
</comment>
<dbReference type="GO" id="GO:0050660">
    <property type="term" value="F:flavin adenine dinucleotide binding"/>
    <property type="evidence" value="ECO:0007669"/>
    <property type="project" value="InterPro"/>
</dbReference>
<evidence type="ECO:0000256" key="7">
    <source>
        <dbReference type="ARBA" id="ARBA00023033"/>
    </source>
</evidence>
<dbReference type="InterPro" id="IPR020946">
    <property type="entry name" value="Flavin_mOase-like"/>
</dbReference>
<proteinExistence type="inferred from homology"/>
<dbReference type="GO" id="GO:0004499">
    <property type="term" value="F:N,N-dimethylaniline monooxygenase activity"/>
    <property type="evidence" value="ECO:0007669"/>
    <property type="project" value="InterPro"/>
</dbReference>
<protein>
    <recommendedName>
        <fullName evidence="8">Flavin-containing monooxygenase</fullName>
        <ecNumber evidence="8">1.-.-.-</ecNumber>
    </recommendedName>
</protein>
<evidence type="ECO:0000256" key="6">
    <source>
        <dbReference type="ARBA" id="ARBA00023002"/>
    </source>
</evidence>
<name>A0A9Q0MPS7_9DIPT</name>
<reference evidence="9" key="1">
    <citation type="submission" date="2022-07" db="EMBL/GenBank/DDBJ databases">
        <authorList>
            <person name="Trinca V."/>
            <person name="Uliana J.V.C."/>
            <person name="Torres T.T."/>
            <person name="Ward R.J."/>
            <person name="Monesi N."/>
        </authorList>
    </citation>
    <scope>NUCLEOTIDE SEQUENCE</scope>
    <source>
        <strain evidence="9">HSMRA1968</strain>
        <tissue evidence="9">Whole embryos</tissue>
    </source>
</reference>
<keyword evidence="10" id="KW-1185">Reference proteome</keyword>
<organism evidence="9 10">
    <name type="scientific">Pseudolycoriella hygida</name>
    <dbReference type="NCBI Taxonomy" id="35572"/>
    <lineage>
        <taxon>Eukaryota</taxon>
        <taxon>Metazoa</taxon>
        <taxon>Ecdysozoa</taxon>
        <taxon>Arthropoda</taxon>
        <taxon>Hexapoda</taxon>
        <taxon>Insecta</taxon>
        <taxon>Pterygota</taxon>
        <taxon>Neoptera</taxon>
        <taxon>Endopterygota</taxon>
        <taxon>Diptera</taxon>
        <taxon>Nematocera</taxon>
        <taxon>Sciaroidea</taxon>
        <taxon>Sciaridae</taxon>
        <taxon>Pseudolycoriella</taxon>
    </lineage>
</organism>
<keyword evidence="7 8" id="KW-0503">Monooxygenase</keyword>
<dbReference type="PRINTS" id="PR00370">
    <property type="entry name" value="FMOXYGENASE"/>
</dbReference>
<dbReference type="AlphaFoldDB" id="A0A9Q0MPS7"/>
<evidence type="ECO:0000256" key="8">
    <source>
        <dbReference type="RuleBase" id="RU361177"/>
    </source>
</evidence>
<dbReference type="EMBL" id="WJQU01001785">
    <property type="protein sequence ID" value="KAJ6633701.1"/>
    <property type="molecule type" value="Genomic_DNA"/>
</dbReference>
<dbReference type="SUPFAM" id="SSF51905">
    <property type="entry name" value="FAD/NAD(P)-binding domain"/>
    <property type="match status" value="2"/>
</dbReference>
<dbReference type="GO" id="GO:0050661">
    <property type="term" value="F:NADP binding"/>
    <property type="evidence" value="ECO:0007669"/>
    <property type="project" value="InterPro"/>
</dbReference>